<reference evidence="8 9" key="1">
    <citation type="submission" date="2018-05" db="EMBL/GenBank/DDBJ databases">
        <title>Draft genome of Methanospirillum lacunae Ki8-1.</title>
        <authorList>
            <person name="Dueholm M.S."/>
            <person name="Nielsen P.H."/>
            <person name="Bakmann L.F."/>
            <person name="Otzen D.E."/>
        </authorList>
    </citation>
    <scope>NUCLEOTIDE SEQUENCE [LARGE SCALE GENOMIC DNA]</scope>
    <source>
        <strain evidence="8 9">Ki8-1</strain>
    </source>
</reference>
<comment type="cofactor">
    <cofactor evidence="1">
        <name>[4Fe-4S] cluster</name>
        <dbReference type="ChEBI" id="CHEBI:49883"/>
    </cofactor>
</comment>
<evidence type="ECO:0000256" key="2">
    <source>
        <dbReference type="ARBA" id="ARBA00022485"/>
    </source>
</evidence>
<dbReference type="PROSITE" id="PS51918">
    <property type="entry name" value="RADICAL_SAM"/>
    <property type="match status" value="1"/>
</dbReference>
<accession>A0A2V2MVM6</accession>
<comment type="caution">
    <text evidence="8">The sequence shown here is derived from an EMBL/GenBank/DDBJ whole genome shotgun (WGS) entry which is preliminary data.</text>
</comment>
<dbReference type="RefSeq" id="WP_109968693.1">
    <property type="nucleotide sequence ID" value="NZ_CP176093.1"/>
</dbReference>
<evidence type="ECO:0000313" key="8">
    <source>
        <dbReference type="EMBL" id="PWR72204.1"/>
    </source>
</evidence>
<protein>
    <submittedName>
        <fullName evidence="8">Methanogenesis marker radical SAM protein</fullName>
    </submittedName>
</protein>
<dbReference type="PANTHER" id="PTHR43787">
    <property type="entry name" value="FEMO COFACTOR BIOSYNTHESIS PROTEIN NIFB-RELATED"/>
    <property type="match status" value="1"/>
</dbReference>
<dbReference type="Gene3D" id="3.20.20.70">
    <property type="entry name" value="Aldolase class I"/>
    <property type="match status" value="1"/>
</dbReference>
<organism evidence="8 9">
    <name type="scientific">Methanospirillum lacunae</name>
    <dbReference type="NCBI Taxonomy" id="668570"/>
    <lineage>
        <taxon>Archaea</taxon>
        <taxon>Methanobacteriati</taxon>
        <taxon>Methanobacteriota</taxon>
        <taxon>Stenosarchaea group</taxon>
        <taxon>Methanomicrobia</taxon>
        <taxon>Methanomicrobiales</taxon>
        <taxon>Methanospirillaceae</taxon>
        <taxon>Methanospirillum</taxon>
    </lineage>
</organism>
<keyword evidence="9" id="KW-1185">Reference proteome</keyword>
<dbReference type="GO" id="GO:0051539">
    <property type="term" value="F:4 iron, 4 sulfur cluster binding"/>
    <property type="evidence" value="ECO:0007669"/>
    <property type="project" value="UniProtKB-KW"/>
</dbReference>
<dbReference type="NCBIfam" id="TIGR03278">
    <property type="entry name" value="methan_mark_10"/>
    <property type="match status" value="1"/>
</dbReference>
<dbReference type="GO" id="GO:0046872">
    <property type="term" value="F:metal ion binding"/>
    <property type="evidence" value="ECO:0007669"/>
    <property type="project" value="UniProtKB-KW"/>
</dbReference>
<dbReference type="Pfam" id="PF04055">
    <property type="entry name" value="Radical_SAM"/>
    <property type="match status" value="1"/>
</dbReference>
<dbReference type="SFLD" id="SFLDS00029">
    <property type="entry name" value="Radical_SAM"/>
    <property type="match status" value="1"/>
</dbReference>
<evidence type="ECO:0000256" key="6">
    <source>
        <dbReference type="ARBA" id="ARBA00023014"/>
    </source>
</evidence>
<evidence type="ECO:0000256" key="4">
    <source>
        <dbReference type="ARBA" id="ARBA00022723"/>
    </source>
</evidence>
<dbReference type="EMBL" id="QGMY01000007">
    <property type="protein sequence ID" value="PWR72204.1"/>
    <property type="molecule type" value="Genomic_DNA"/>
</dbReference>
<keyword evidence="6" id="KW-0411">Iron-sulfur</keyword>
<name>A0A2V2MVM6_9EURY</name>
<dbReference type="SUPFAM" id="SSF102114">
    <property type="entry name" value="Radical SAM enzymes"/>
    <property type="match status" value="1"/>
</dbReference>
<proteinExistence type="predicted"/>
<dbReference type="GeneID" id="97547919"/>
<dbReference type="Proteomes" id="UP000245657">
    <property type="component" value="Unassembled WGS sequence"/>
</dbReference>
<dbReference type="CDD" id="cd01335">
    <property type="entry name" value="Radical_SAM"/>
    <property type="match status" value="1"/>
</dbReference>
<evidence type="ECO:0000256" key="5">
    <source>
        <dbReference type="ARBA" id="ARBA00023004"/>
    </source>
</evidence>
<dbReference type="InterPro" id="IPR007197">
    <property type="entry name" value="rSAM"/>
</dbReference>
<evidence type="ECO:0000313" key="9">
    <source>
        <dbReference type="Proteomes" id="UP000245657"/>
    </source>
</evidence>
<dbReference type="InterPro" id="IPR017672">
    <property type="entry name" value="MA_4551-like"/>
</dbReference>
<evidence type="ECO:0000259" key="7">
    <source>
        <dbReference type="PROSITE" id="PS51918"/>
    </source>
</evidence>
<dbReference type="OrthoDB" id="63821at2157"/>
<keyword evidence="5" id="KW-0408">Iron</keyword>
<sequence>MAQLTVDIGGRPGLDCRGFCSYCYFKHAREVPPFGCRYCLPFTKGCEYCTRSVQERYAGFKDLKEVAGDILANLQLLSGDLTRITISGGGDPSCYPEFTDLIELLASLEAPIHIGYTSGKGFDDPDIAEFLITSGLSEISFTVFAADPEIRRKYMHDPTPEVSLEILKRLAGTIDVYAALVILPGINDGDILKDTIRWLENAGVKGVILMRFANETNQGLILGNAPIIEGQRMQSVEEFASLVRLTKSLTTMRISGTPLCDPDLGSPFAIQHEPDILDKLPKIHKHAAVITGTVAAPFIQEILSKRGSGADVIAVNKEIADLITIDDLKALDLSLLPGTVILPGRAFVHLAEAEDVFSADGKIRTVLRGPEMLTADGETSMGMTRDDLLSLEMAGFSALIILINQYGEA</sequence>
<dbReference type="InterPro" id="IPR013785">
    <property type="entry name" value="Aldolase_TIM"/>
</dbReference>
<evidence type="ECO:0000256" key="1">
    <source>
        <dbReference type="ARBA" id="ARBA00001966"/>
    </source>
</evidence>
<dbReference type="InterPro" id="IPR058240">
    <property type="entry name" value="rSAM_sf"/>
</dbReference>
<feature type="domain" description="Radical SAM core" evidence="7">
    <location>
        <begin position="1"/>
        <end position="258"/>
    </location>
</feature>
<keyword evidence="2" id="KW-0004">4Fe-4S</keyword>
<keyword evidence="4" id="KW-0479">Metal-binding</keyword>
<dbReference type="GO" id="GO:0003824">
    <property type="term" value="F:catalytic activity"/>
    <property type="evidence" value="ECO:0007669"/>
    <property type="project" value="InterPro"/>
</dbReference>
<gene>
    <name evidence="8" type="ORF">DK846_09495</name>
</gene>
<evidence type="ECO:0000256" key="3">
    <source>
        <dbReference type="ARBA" id="ARBA00022691"/>
    </source>
</evidence>
<dbReference type="AlphaFoldDB" id="A0A2V2MVM6"/>
<keyword evidence="3" id="KW-0949">S-adenosyl-L-methionine</keyword>